<evidence type="ECO:0000313" key="1">
    <source>
        <dbReference type="EMBL" id="ODV60512.1"/>
    </source>
</evidence>
<accession>A0A1D2VG02</accession>
<reference evidence="2" key="1">
    <citation type="submission" date="2016-05" db="EMBL/GenBank/DDBJ databases">
        <title>Comparative genomics of biotechnologically important yeasts.</title>
        <authorList>
            <consortium name="DOE Joint Genome Institute"/>
            <person name="Riley R."/>
            <person name="Haridas S."/>
            <person name="Wolfe K.H."/>
            <person name="Lopes M.R."/>
            <person name="Hittinger C.T."/>
            <person name="Goker M."/>
            <person name="Salamov A."/>
            <person name="Wisecaver J."/>
            <person name="Long T.M."/>
            <person name="Aerts A.L."/>
            <person name="Barry K."/>
            <person name="Choi C."/>
            <person name="Clum A."/>
            <person name="Coughlan A.Y."/>
            <person name="Deshpande S."/>
            <person name="Douglass A.P."/>
            <person name="Hanson S.J."/>
            <person name="Klenk H.-P."/>
            <person name="Labutti K."/>
            <person name="Lapidus A."/>
            <person name="Lindquist E."/>
            <person name="Lipzen A."/>
            <person name="Meier-Kolthoff J.P."/>
            <person name="Ohm R.A."/>
            <person name="Otillar R.P."/>
            <person name="Pangilinan J."/>
            <person name="Peng Y."/>
            <person name="Rokas A."/>
            <person name="Rosa C.A."/>
            <person name="Scheuner C."/>
            <person name="Sibirny A.A."/>
            <person name="Slot J.C."/>
            <person name="Stielow J.B."/>
            <person name="Sun H."/>
            <person name="Kurtzman C.P."/>
            <person name="Blackwell M."/>
            <person name="Grigoriev I.V."/>
            <person name="Jeffries T.W."/>
        </authorList>
    </citation>
    <scope>NUCLEOTIDE SEQUENCE [LARGE SCALE GENOMIC DNA]</scope>
    <source>
        <strain evidence="2">DSM 1968</strain>
    </source>
</reference>
<dbReference type="RefSeq" id="XP_020046819.1">
    <property type="nucleotide sequence ID" value="XM_020189331.1"/>
</dbReference>
<dbReference type="Proteomes" id="UP000095038">
    <property type="component" value="Unassembled WGS sequence"/>
</dbReference>
<proteinExistence type="predicted"/>
<dbReference type="GeneID" id="30962967"/>
<protein>
    <submittedName>
        <fullName evidence="1">Uncharacterized protein</fullName>
    </submittedName>
</protein>
<keyword evidence="2" id="KW-1185">Reference proteome</keyword>
<gene>
    <name evidence="1" type="ORF">ASCRUDRAFT_154657</name>
</gene>
<dbReference type="InParanoid" id="A0A1D2VG02"/>
<dbReference type="AlphaFoldDB" id="A0A1D2VG02"/>
<sequence length="78" mass="9447">MRKFRRSWSEPQRETFQRFLLFVFRWLQRNRPRQNCFRRLKSCSCARDNALHSTGLNIFFQLDTPDPKVSSEGCFSTI</sequence>
<dbReference type="EMBL" id="KV454482">
    <property type="protein sequence ID" value="ODV60512.1"/>
    <property type="molecule type" value="Genomic_DNA"/>
</dbReference>
<organism evidence="1 2">
    <name type="scientific">Ascoidea rubescens DSM 1968</name>
    <dbReference type="NCBI Taxonomy" id="1344418"/>
    <lineage>
        <taxon>Eukaryota</taxon>
        <taxon>Fungi</taxon>
        <taxon>Dikarya</taxon>
        <taxon>Ascomycota</taxon>
        <taxon>Saccharomycotina</taxon>
        <taxon>Saccharomycetes</taxon>
        <taxon>Ascoideaceae</taxon>
        <taxon>Ascoidea</taxon>
    </lineage>
</organism>
<evidence type="ECO:0000313" key="2">
    <source>
        <dbReference type="Proteomes" id="UP000095038"/>
    </source>
</evidence>
<name>A0A1D2VG02_9ASCO</name>